<feature type="compositionally biased region" description="Gly residues" evidence="1">
    <location>
        <begin position="18"/>
        <end position="31"/>
    </location>
</feature>
<evidence type="ECO:0000256" key="1">
    <source>
        <dbReference type="SAM" id="MobiDB-lite"/>
    </source>
</evidence>
<evidence type="ECO:0000259" key="2">
    <source>
        <dbReference type="Pfam" id="PF13810"/>
    </source>
</evidence>
<dbReference type="AlphaFoldDB" id="A0A344U1A2"/>
<dbReference type="InterPro" id="IPR025442">
    <property type="entry name" value="DUF4185"/>
</dbReference>
<evidence type="ECO:0000313" key="3">
    <source>
        <dbReference type="EMBL" id="AXE24673.1"/>
    </source>
</evidence>
<gene>
    <name evidence="3" type="ORF">C0216_15460</name>
</gene>
<evidence type="ECO:0000313" key="4">
    <source>
        <dbReference type="Proteomes" id="UP000252004"/>
    </source>
</evidence>
<dbReference type="Proteomes" id="UP000252004">
    <property type="component" value="Chromosome"/>
</dbReference>
<proteinExistence type="predicted"/>
<sequence length="362" mass="39186">MRRSVFVRAAAAAALGAGPAGRTGGPAGPEGSGRDGSGEIRVEKVRDLTGPGITTRFRMEATDLGIPVRLPDGRMLFVFGDTFEEARVGGGWWRSPVGLYSDTSRLDEGIAWSGAVGGQHARQLWAYEHDNPLFTTMLPSDAILLGRSLYLHVSVHRGWGNVLWTEIWRSDDAGTTWRHTGARFPGDAHGGLFQLLTWALADDGHVYAYSTGYGRNGPLLLHRVAADALADPAAYVPWGRRAGSWGWGNPPTPVLDGGFGELCLRRLDGHWLLVCFNAAQARIEALVADRPTADLGAAYRRTLIHGAAWGEEGGARVAQPYGGYVVPGSRLDDLHLAVSQWRTGAGWPYRVMQFRVRGLRPG</sequence>
<dbReference type="KEGG" id="sgz:C0216_15460"/>
<dbReference type="Pfam" id="PF13810">
    <property type="entry name" value="DUF4185"/>
    <property type="match status" value="1"/>
</dbReference>
<organism evidence="3 4">
    <name type="scientific">Streptomyces globosus</name>
    <dbReference type="NCBI Taxonomy" id="68209"/>
    <lineage>
        <taxon>Bacteria</taxon>
        <taxon>Bacillati</taxon>
        <taxon>Actinomycetota</taxon>
        <taxon>Actinomycetes</taxon>
        <taxon>Kitasatosporales</taxon>
        <taxon>Streptomycetaceae</taxon>
        <taxon>Streptomyces</taxon>
    </lineage>
</organism>
<feature type="domain" description="DUF4185" evidence="2">
    <location>
        <begin position="50"/>
        <end position="355"/>
    </location>
</feature>
<reference evidence="3 4" key="1">
    <citation type="submission" date="2018-01" db="EMBL/GenBank/DDBJ databases">
        <title>Draft genome Sequence of streptomyces globosus LZH-48.</title>
        <authorList>
            <person name="Ran K."/>
            <person name="Li Z."/>
            <person name="Wei S."/>
            <person name="Dong R."/>
        </authorList>
    </citation>
    <scope>NUCLEOTIDE SEQUENCE [LARGE SCALE GENOMIC DNA]</scope>
    <source>
        <strain evidence="3 4">LZH-48</strain>
    </source>
</reference>
<protein>
    <recommendedName>
        <fullName evidence="2">DUF4185 domain-containing protein</fullName>
    </recommendedName>
</protein>
<feature type="region of interest" description="Disordered" evidence="1">
    <location>
        <begin position="17"/>
        <end position="38"/>
    </location>
</feature>
<name>A0A344U1A2_9ACTN</name>
<dbReference type="OrthoDB" id="4789771at2"/>
<accession>A0A344U1A2</accession>
<keyword evidence="4" id="KW-1185">Reference proteome</keyword>
<dbReference type="EMBL" id="CP030862">
    <property type="protein sequence ID" value="AXE24673.1"/>
    <property type="molecule type" value="Genomic_DNA"/>
</dbReference>